<dbReference type="GO" id="GO:0070631">
    <property type="term" value="P:spindle pole body localization"/>
    <property type="evidence" value="ECO:0007669"/>
    <property type="project" value="TreeGrafter"/>
</dbReference>
<evidence type="ECO:0000256" key="12">
    <source>
        <dbReference type="ARBA" id="ARBA00023242"/>
    </source>
</evidence>
<evidence type="ECO:0000256" key="9">
    <source>
        <dbReference type="ARBA" id="ARBA00023010"/>
    </source>
</evidence>
<dbReference type="GO" id="GO:0005816">
    <property type="term" value="C:spindle pole body"/>
    <property type="evidence" value="ECO:0007669"/>
    <property type="project" value="TreeGrafter"/>
</dbReference>
<keyword evidence="10" id="KW-0906">Nuclear pore complex</keyword>
<dbReference type="GO" id="GO:0051028">
    <property type="term" value="P:mRNA transport"/>
    <property type="evidence" value="ECO:0007669"/>
    <property type="project" value="UniProtKB-KW"/>
</dbReference>
<dbReference type="PANTHER" id="PTHR13269">
    <property type="entry name" value="NUCLEOPORIN NDC1"/>
    <property type="match status" value="1"/>
</dbReference>
<evidence type="ECO:0008006" key="17">
    <source>
        <dbReference type="Google" id="ProtNLM"/>
    </source>
</evidence>
<evidence type="ECO:0000256" key="7">
    <source>
        <dbReference type="ARBA" id="ARBA00022927"/>
    </source>
</evidence>
<evidence type="ECO:0000256" key="5">
    <source>
        <dbReference type="ARBA" id="ARBA00022692"/>
    </source>
</evidence>
<feature type="transmembrane region" description="Helical" evidence="14">
    <location>
        <begin position="215"/>
        <end position="234"/>
    </location>
</feature>
<dbReference type="RefSeq" id="XP_064673028.1">
    <property type="nucleotide sequence ID" value="XM_064818727.1"/>
</dbReference>
<keyword evidence="4" id="KW-0813">Transport</keyword>
<comment type="caution">
    <text evidence="15">The sequence shown here is derived from an EMBL/GenBank/DDBJ whole genome shotgun (WGS) entry which is preliminary data.</text>
</comment>
<evidence type="ECO:0000313" key="15">
    <source>
        <dbReference type="EMBL" id="KAK4115458.1"/>
    </source>
</evidence>
<keyword evidence="11 14" id="KW-0472">Membrane</keyword>
<evidence type="ECO:0000256" key="13">
    <source>
        <dbReference type="SAM" id="MobiDB-lite"/>
    </source>
</evidence>
<feature type="transmembrane region" description="Helical" evidence="14">
    <location>
        <begin position="28"/>
        <end position="52"/>
    </location>
</feature>
<sequence length="628" mass="70624">MAVPTVRRSPYKDFLQPALQRRFATASLCVLAVAYVQALLLANWTSLLWSWFPLGPTGIRTVFFFFCTISIIILRIAQYHPGLRTSDSAAHTFFQYGLTLPTVEALFTYSTSAYLFSQIYLWSLPEGSGFEWITYFMSDRARLNEKPILLTTHLVLVGIYQALRHLYEDVDRLSLGVARPEAGTGKPMDGDASIQVQRFKDQLPGIVLSSVNQSILGFIITLFVYPLFLRATIWRTMMTFLRPIYKLPRTNMVPTTLPFSFTAILRCWFVSLMILLAWTTANTAFSLFLVKSPLKNGKPLTTDSKDPNGSLLNGLKNKKLSIKCFAMWELALIARDFPERRKAIYEDIDRKDGPMWSQVYKICLDVLKSIDSRIDAFNGMPAPPDPTEKAAPLDETKKRTTEPPKNEAIFEPIPSKRGLRDQVEKVVNQVARSPGQGSQLSPLAKKATDVAGQGFITLQKKATGSEDTQGLIRDLALKVLRSGLGRPFRQHYSRRLMRVVLGDPYGEPSLYINAACALSQLAVHSLREDRYGHVQRDIAAIMRAMTEVTKKLETFREELPTHWTDVEGKRECPEVDDVLATLKDALGQLIEAFGPYARDLRLSLKDMRLAREAAGIMEPAVQLAGKMG</sequence>
<keyword evidence="9" id="KW-0811">Translocation</keyword>
<evidence type="ECO:0000256" key="3">
    <source>
        <dbReference type="ARBA" id="ARBA00005760"/>
    </source>
</evidence>
<comment type="similarity">
    <text evidence="3">Belongs to the NDC1 family.</text>
</comment>
<keyword evidence="6" id="KW-0509">mRNA transport</keyword>
<accession>A0AAN6TJ71</accession>
<dbReference type="EMBL" id="MU853334">
    <property type="protein sequence ID" value="KAK4115458.1"/>
    <property type="molecule type" value="Genomic_DNA"/>
</dbReference>
<proteinExistence type="inferred from homology"/>
<dbReference type="GO" id="GO:0106166">
    <property type="term" value="F:spindle pole body-nuclear membrane anchor activity"/>
    <property type="evidence" value="ECO:0007669"/>
    <property type="project" value="TreeGrafter"/>
</dbReference>
<dbReference type="GO" id="GO:0006999">
    <property type="term" value="P:nuclear pore organization"/>
    <property type="evidence" value="ECO:0007669"/>
    <property type="project" value="TreeGrafter"/>
</dbReference>
<name>A0AAN6TJ71_9PEZI</name>
<organism evidence="15 16">
    <name type="scientific">Canariomyces notabilis</name>
    <dbReference type="NCBI Taxonomy" id="2074819"/>
    <lineage>
        <taxon>Eukaryota</taxon>
        <taxon>Fungi</taxon>
        <taxon>Dikarya</taxon>
        <taxon>Ascomycota</taxon>
        <taxon>Pezizomycotina</taxon>
        <taxon>Sordariomycetes</taxon>
        <taxon>Sordariomycetidae</taxon>
        <taxon>Sordariales</taxon>
        <taxon>Chaetomiaceae</taxon>
        <taxon>Canariomyces</taxon>
    </lineage>
</organism>
<dbReference type="Proteomes" id="UP001302812">
    <property type="component" value="Unassembled WGS sequence"/>
</dbReference>
<evidence type="ECO:0000256" key="2">
    <source>
        <dbReference type="ARBA" id="ARBA00004567"/>
    </source>
</evidence>
<protein>
    <recommendedName>
        <fullName evidence="17">Nucleoporin NDC1</fullName>
    </recommendedName>
</protein>
<keyword evidence="5 14" id="KW-0812">Transmembrane</keyword>
<keyword evidence="7" id="KW-0653">Protein transport</keyword>
<evidence type="ECO:0000256" key="4">
    <source>
        <dbReference type="ARBA" id="ARBA00022448"/>
    </source>
</evidence>
<dbReference type="AlphaFoldDB" id="A0AAN6TJ71"/>
<comment type="subcellular location">
    <subcellularLocation>
        <location evidence="1">Nucleus membrane</location>
        <topology evidence="1">Multi-pass membrane protein</topology>
    </subcellularLocation>
    <subcellularLocation>
        <location evidence="2">Nucleus</location>
        <location evidence="2">Nuclear pore complex</location>
    </subcellularLocation>
</comment>
<evidence type="ECO:0000256" key="11">
    <source>
        <dbReference type="ARBA" id="ARBA00023136"/>
    </source>
</evidence>
<evidence type="ECO:0000256" key="6">
    <source>
        <dbReference type="ARBA" id="ARBA00022816"/>
    </source>
</evidence>
<reference evidence="15" key="1">
    <citation type="journal article" date="2023" name="Mol. Phylogenet. Evol.">
        <title>Genome-scale phylogeny and comparative genomics of the fungal order Sordariales.</title>
        <authorList>
            <person name="Hensen N."/>
            <person name="Bonometti L."/>
            <person name="Westerberg I."/>
            <person name="Brannstrom I.O."/>
            <person name="Guillou S."/>
            <person name="Cros-Aarteil S."/>
            <person name="Calhoun S."/>
            <person name="Haridas S."/>
            <person name="Kuo A."/>
            <person name="Mondo S."/>
            <person name="Pangilinan J."/>
            <person name="Riley R."/>
            <person name="LaButti K."/>
            <person name="Andreopoulos B."/>
            <person name="Lipzen A."/>
            <person name="Chen C."/>
            <person name="Yan M."/>
            <person name="Daum C."/>
            <person name="Ng V."/>
            <person name="Clum A."/>
            <person name="Steindorff A."/>
            <person name="Ohm R.A."/>
            <person name="Martin F."/>
            <person name="Silar P."/>
            <person name="Natvig D.O."/>
            <person name="Lalanne C."/>
            <person name="Gautier V."/>
            <person name="Ament-Velasquez S.L."/>
            <person name="Kruys A."/>
            <person name="Hutchinson M.I."/>
            <person name="Powell A.J."/>
            <person name="Barry K."/>
            <person name="Miller A.N."/>
            <person name="Grigoriev I.V."/>
            <person name="Debuchy R."/>
            <person name="Gladieux P."/>
            <person name="Hiltunen Thoren M."/>
            <person name="Johannesson H."/>
        </authorList>
    </citation>
    <scope>NUCLEOTIDE SEQUENCE</scope>
    <source>
        <strain evidence="15">CBS 508.74</strain>
    </source>
</reference>
<dbReference type="Pfam" id="PF09531">
    <property type="entry name" value="Ndc1_Nup"/>
    <property type="match status" value="1"/>
</dbReference>
<feature type="compositionally biased region" description="Basic and acidic residues" evidence="13">
    <location>
        <begin position="386"/>
        <end position="405"/>
    </location>
</feature>
<feature type="transmembrane region" description="Helical" evidence="14">
    <location>
        <begin position="58"/>
        <end position="77"/>
    </location>
</feature>
<dbReference type="InterPro" id="IPR019049">
    <property type="entry name" value="Nucleoporin_prot_Ndc1/Nup"/>
</dbReference>
<dbReference type="GO" id="GO:0070762">
    <property type="term" value="C:nuclear pore transmembrane ring"/>
    <property type="evidence" value="ECO:0007669"/>
    <property type="project" value="TreeGrafter"/>
</dbReference>
<evidence type="ECO:0000313" key="16">
    <source>
        <dbReference type="Proteomes" id="UP001302812"/>
    </source>
</evidence>
<evidence type="ECO:0000256" key="8">
    <source>
        <dbReference type="ARBA" id="ARBA00022989"/>
    </source>
</evidence>
<evidence type="ECO:0000256" key="14">
    <source>
        <dbReference type="SAM" id="Phobius"/>
    </source>
</evidence>
<dbReference type="GO" id="GO:0031965">
    <property type="term" value="C:nuclear membrane"/>
    <property type="evidence" value="ECO:0007669"/>
    <property type="project" value="UniProtKB-SubCell"/>
</dbReference>
<keyword evidence="16" id="KW-1185">Reference proteome</keyword>
<evidence type="ECO:0000256" key="10">
    <source>
        <dbReference type="ARBA" id="ARBA00023132"/>
    </source>
</evidence>
<keyword evidence="12" id="KW-0539">Nucleus</keyword>
<dbReference type="GO" id="GO:0015031">
    <property type="term" value="P:protein transport"/>
    <property type="evidence" value="ECO:0007669"/>
    <property type="project" value="UniProtKB-KW"/>
</dbReference>
<gene>
    <name evidence="15" type="ORF">N656DRAFT_834673</name>
</gene>
<evidence type="ECO:0000256" key="1">
    <source>
        <dbReference type="ARBA" id="ARBA00004232"/>
    </source>
</evidence>
<keyword evidence="8 14" id="KW-1133">Transmembrane helix</keyword>
<dbReference type="GeneID" id="89942853"/>
<dbReference type="PANTHER" id="PTHR13269:SF6">
    <property type="entry name" value="NUCLEOPORIN NDC1"/>
    <property type="match status" value="1"/>
</dbReference>
<reference evidence="15" key="2">
    <citation type="submission" date="2023-05" db="EMBL/GenBank/DDBJ databases">
        <authorList>
            <consortium name="Lawrence Berkeley National Laboratory"/>
            <person name="Steindorff A."/>
            <person name="Hensen N."/>
            <person name="Bonometti L."/>
            <person name="Westerberg I."/>
            <person name="Brannstrom I.O."/>
            <person name="Guillou S."/>
            <person name="Cros-Aarteil S."/>
            <person name="Calhoun S."/>
            <person name="Haridas S."/>
            <person name="Kuo A."/>
            <person name="Mondo S."/>
            <person name="Pangilinan J."/>
            <person name="Riley R."/>
            <person name="Labutti K."/>
            <person name="Andreopoulos B."/>
            <person name="Lipzen A."/>
            <person name="Chen C."/>
            <person name="Yanf M."/>
            <person name="Daum C."/>
            <person name="Ng V."/>
            <person name="Clum A."/>
            <person name="Ohm R."/>
            <person name="Martin F."/>
            <person name="Silar P."/>
            <person name="Natvig D."/>
            <person name="Lalanne C."/>
            <person name="Gautier V."/>
            <person name="Ament-Velasquez S.L."/>
            <person name="Kruys A."/>
            <person name="Hutchinson M.I."/>
            <person name="Powell A.J."/>
            <person name="Barry K."/>
            <person name="Miller A.N."/>
            <person name="Grigoriev I.V."/>
            <person name="Debuchy R."/>
            <person name="Gladieux P."/>
            <person name="Thoren M.H."/>
            <person name="Johannesson H."/>
        </authorList>
    </citation>
    <scope>NUCLEOTIDE SEQUENCE</scope>
    <source>
        <strain evidence="15">CBS 508.74</strain>
    </source>
</reference>
<feature type="region of interest" description="Disordered" evidence="13">
    <location>
        <begin position="379"/>
        <end position="410"/>
    </location>
</feature>